<dbReference type="PATRIC" id="fig|1710894.3.peg.1026"/>
<protein>
    <recommendedName>
        <fullName evidence="3">DUF3134 domain-containing protein</fullName>
    </recommendedName>
</protein>
<reference evidence="1 2" key="1">
    <citation type="submission" date="2015-09" db="EMBL/GenBank/DDBJ databases">
        <title>Whole genome shotgun sequence assembly of Aphanizomenon flos-aquae UKL13.</title>
        <authorList>
            <person name="Driscoll C."/>
        </authorList>
    </citation>
    <scope>NUCLEOTIDE SEQUENCE [LARGE SCALE GENOMIC DNA]</scope>
    <source>
        <strain evidence="1">MDT13</strain>
    </source>
</reference>
<dbReference type="InterPro" id="IPR021481">
    <property type="entry name" value="DUF3134"/>
</dbReference>
<accession>A0A1B7VUE1</accession>
<comment type="caution">
    <text evidence="1">The sequence shown here is derived from an EMBL/GenBank/DDBJ whole genome shotgun (WGS) entry which is preliminary data.</text>
</comment>
<dbReference type="STRING" id="1803587.GCA_001593825_02559"/>
<dbReference type="Pfam" id="PF11332">
    <property type="entry name" value="DUF3134"/>
    <property type="match status" value="1"/>
</dbReference>
<proteinExistence type="predicted"/>
<gene>
    <name evidence="1" type="ORF">AN481_13910</name>
</gene>
<dbReference type="AlphaFoldDB" id="A0A1B7VUE1"/>
<name>A0A1B7VUE1_APHFL</name>
<organism evidence="1 2">
    <name type="scientific">Aphanizomenon flos-aquae LD13</name>
    <dbReference type="NCBI Taxonomy" id="1710894"/>
    <lineage>
        <taxon>Bacteria</taxon>
        <taxon>Bacillati</taxon>
        <taxon>Cyanobacteriota</taxon>
        <taxon>Cyanophyceae</taxon>
        <taxon>Nostocales</taxon>
        <taxon>Aphanizomenonaceae</taxon>
        <taxon>Aphanizomenon</taxon>
    </lineage>
</organism>
<dbReference type="Proteomes" id="UP000092382">
    <property type="component" value="Unassembled WGS sequence"/>
</dbReference>
<evidence type="ECO:0008006" key="3">
    <source>
        <dbReference type="Google" id="ProtNLM"/>
    </source>
</evidence>
<evidence type="ECO:0000313" key="1">
    <source>
        <dbReference type="EMBL" id="OBQ24566.1"/>
    </source>
</evidence>
<dbReference type="EMBL" id="LJOY01000048">
    <property type="protein sequence ID" value="OBQ24566.1"/>
    <property type="molecule type" value="Genomic_DNA"/>
</dbReference>
<sequence>MLDSPLREAPRNQRAAVIPLKQESSMLDWLRLSGRLIARDAHETDSREDVEVISDFLGVDDGIGDIDYDDDDDVTIGED</sequence>
<evidence type="ECO:0000313" key="2">
    <source>
        <dbReference type="Proteomes" id="UP000092382"/>
    </source>
</evidence>